<dbReference type="HOGENOM" id="CLU_048469_1_0_1"/>
<gene>
    <name evidence="1" type="ORF">GLAREA_12885</name>
</gene>
<sequence length="342" mass="39204">MSNLATFLGRMGRRRPIWISLLIAGVVLYLFGGGSAPSTPHEINTSKLNLTSKRYAFATLLTSDDDSYFTATRVLSYQLLSDQETKTNHSIPFVVMVTKLVPKHQRQRLALDGATVVYVEDVPLPWWIRQRLRRPSRFGDQFTKLRIFQMLEYDLVLYLDADTLLMKSLDGVFNDEACKPSDTQTTNPSFFENDRPLVPPAQYVFAARPDNGRSNDGSNGGNYEHPIPPMERDQLSAGFWVAAPSNELFNYYMSVMQSSTYGLFRPFDPQFMEQAMFDYTHRRDGRMPWKSLNYTWSATFPGIQDITAGVASLHDKFWIHGPDQLTARWKKKKEEMESLHGK</sequence>
<dbReference type="eggNOG" id="KOG1950">
    <property type="taxonomic scope" value="Eukaryota"/>
</dbReference>
<name>S3CUT2_GLAL2</name>
<dbReference type="EMBL" id="KE145365">
    <property type="protein sequence ID" value="EPE30162.1"/>
    <property type="molecule type" value="Genomic_DNA"/>
</dbReference>
<evidence type="ECO:0000313" key="1">
    <source>
        <dbReference type="EMBL" id="EPE30162.1"/>
    </source>
</evidence>
<keyword evidence="2" id="KW-1185">Reference proteome</keyword>
<organism evidence="1 2">
    <name type="scientific">Glarea lozoyensis (strain ATCC 20868 / MF5171)</name>
    <dbReference type="NCBI Taxonomy" id="1116229"/>
    <lineage>
        <taxon>Eukaryota</taxon>
        <taxon>Fungi</taxon>
        <taxon>Dikarya</taxon>
        <taxon>Ascomycota</taxon>
        <taxon>Pezizomycotina</taxon>
        <taxon>Leotiomycetes</taxon>
        <taxon>Helotiales</taxon>
        <taxon>Helotiaceae</taxon>
        <taxon>Glarea</taxon>
    </lineage>
</organism>
<dbReference type="OrthoDB" id="2014201at2759"/>
<dbReference type="PANTHER" id="PTHR11183">
    <property type="entry name" value="GLYCOGENIN SUBFAMILY MEMBER"/>
    <property type="match status" value="1"/>
</dbReference>
<dbReference type="SUPFAM" id="SSF53448">
    <property type="entry name" value="Nucleotide-diphospho-sugar transferases"/>
    <property type="match status" value="1"/>
</dbReference>
<dbReference type="RefSeq" id="XP_008082839.1">
    <property type="nucleotide sequence ID" value="XM_008084648.1"/>
</dbReference>
<dbReference type="STRING" id="1116229.S3CUT2"/>
<dbReference type="GO" id="GO:0016740">
    <property type="term" value="F:transferase activity"/>
    <property type="evidence" value="ECO:0007669"/>
    <property type="project" value="UniProtKB-KW"/>
</dbReference>
<reference evidence="1 2" key="1">
    <citation type="journal article" date="2013" name="BMC Genomics">
        <title>Genomics-driven discovery of the pneumocandin biosynthetic gene cluster in the fungus Glarea lozoyensis.</title>
        <authorList>
            <person name="Chen L."/>
            <person name="Yue Q."/>
            <person name="Zhang X."/>
            <person name="Xiang M."/>
            <person name="Wang C."/>
            <person name="Li S."/>
            <person name="Che Y."/>
            <person name="Ortiz-Lopez F.J."/>
            <person name="Bills G.F."/>
            <person name="Liu X."/>
            <person name="An Z."/>
        </authorList>
    </citation>
    <scope>NUCLEOTIDE SEQUENCE [LARGE SCALE GENOMIC DNA]</scope>
    <source>
        <strain evidence="2">ATCC 20868 / MF5171</strain>
    </source>
</reference>
<dbReference type="GeneID" id="19471925"/>
<keyword evidence="1" id="KW-0808">Transferase</keyword>
<dbReference type="InterPro" id="IPR050587">
    <property type="entry name" value="GNT1/Glycosyltrans_8"/>
</dbReference>
<protein>
    <submittedName>
        <fullName evidence="1">Nucleotide-diphospho-sugar transferase</fullName>
    </submittedName>
</protein>
<dbReference type="Proteomes" id="UP000016922">
    <property type="component" value="Unassembled WGS sequence"/>
</dbReference>
<accession>S3CUT2</accession>
<dbReference type="AlphaFoldDB" id="S3CUT2"/>
<proteinExistence type="predicted"/>
<dbReference type="KEGG" id="glz:GLAREA_12885"/>
<evidence type="ECO:0000313" key="2">
    <source>
        <dbReference type="Proteomes" id="UP000016922"/>
    </source>
</evidence>
<dbReference type="InterPro" id="IPR029044">
    <property type="entry name" value="Nucleotide-diphossugar_trans"/>
</dbReference>
<dbReference type="Gene3D" id="3.90.550.10">
    <property type="entry name" value="Spore Coat Polysaccharide Biosynthesis Protein SpsA, Chain A"/>
    <property type="match status" value="1"/>
</dbReference>
<dbReference type="OMA" id="FWVAAPS"/>